<organism evidence="4 5">
    <name type="scientific">Pararhizobium antarcticum</name>
    <dbReference type="NCBI Taxonomy" id="1798805"/>
    <lineage>
        <taxon>Bacteria</taxon>
        <taxon>Pseudomonadati</taxon>
        <taxon>Pseudomonadota</taxon>
        <taxon>Alphaproteobacteria</taxon>
        <taxon>Hyphomicrobiales</taxon>
        <taxon>Rhizobiaceae</taxon>
        <taxon>Rhizobium/Agrobacterium group</taxon>
        <taxon>Pararhizobium</taxon>
    </lineage>
</organism>
<dbReference type="Gene3D" id="1.10.4100.10">
    <property type="entry name" value="2-methylcitrate dehydratase PrpD"/>
    <property type="match status" value="1"/>
</dbReference>
<protein>
    <recommendedName>
        <fullName evidence="6">2-methylcitrate dehydratase</fullName>
    </recommendedName>
</protein>
<evidence type="ECO:0000259" key="3">
    <source>
        <dbReference type="Pfam" id="PF19305"/>
    </source>
</evidence>
<dbReference type="OrthoDB" id="5415580at2"/>
<accession>A0A657LMF7</accession>
<dbReference type="PANTHER" id="PTHR16943">
    <property type="entry name" value="2-METHYLCITRATE DEHYDRATASE-RELATED"/>
    <property type="match status" value="1"/>
</dbReference>
<keyword evidence="5" id="KW-1185">Reference proteome</keyword>
<comment type="caution">
    <text evidence="4">The sequence shown here is derived from an EMBL/GenBank/DDBJ whole genome shotgun (WGS) entry which is preliminary data.</text>
</comment>
<dbReference type="RefSeq" id="WP_071835481.1">
    <property type="nucleotide sequence ID" value="NZ_LSRP01000137.1"/>
</dbReference>
<dbReference type="AlphaFoldDB" id="A0A657LMF7"/>
<dbReference type="PANTHER" id="PTHR16943:SF8">
    <property type="entry name" value="2-METHYLCITRATE DEHYDRATASE"/>
    <property type="match status" value="1"/>
</dbReference>
<dbReference type="Pfam" id="PF03972">
    <property type="entry name" value="MmgE_PrpD_N"/>
    <property type="match status" value="1"/>
</dbReference>
<dbReference type="EMBL" id="LSRP01000137">
    <property type="protein sequence ID" value="OJF90689.1"/>
    <property type="molecule type" value="Genomic_DNA"/>
</dbReference>
<dbReference type="SUPFAM" id="SSF103378">
    <property type="entry name" value="2-methylcitrate dehydratase PrpD"/>
    <property type="match status" value="1"/>
</dbReference>
<dbReference type="Pfam" id="PF19305">
    <property type="entry name" value="MmgE_PrpD_C"/>
    <property type="match status" value="1"/>
</dbReference>
<dbReference type="InterPro" id="IPR045337">
    <property type="entry name" value="MmgE_PrpD_C"/>
</dbReference>
<evidence type="ECO:0000313" key="4">
    <source>
        <dbReference type="EMBL" id="OJF90689.1"/>
    </source>
</evidence>
<proteinExistence type="inferred from homology"/>
<sequence>MYAARTLGAYISTYNADNLTQGIRDKTVCCMLDVITAAVAGYETPSAAAVRRVARMIFGPGASPIWFSGETISSTGAAFCNAAAASALDLDDGHRAARGHPGAAVIPAVFAMASEVSTPSEDIITAIALGYEIGVRIAAAQNPNAIRSRQSGRWTGYAAVAAAGRLSGMTAIHLSQALAIAGVLAPNQDANGSSGYSQLTGNDVKEGIPWAVLTGMTALQLARSGYTGPEDILDHASHYDTASILSDLAEPRKIEGTYFKPYACCRYIHPAIDAFCDLNSQHGVVAEEMTDIDVQTFAWAIKLGNRIEPENLTDIQYSLPYCVAIAAVNGCHALAPIGASLLNRPDLSRFARRVRITVDDALDHRFPTETLARVVIVNRQGHRFVSSITTPRGDVRRPMDWGDVQEKFLRITAPKMGKEKQRAFLDGFERFRQGDPVSLLAMLKRPLDQ</sequence>
<dbReference type="InterPro" id="IPR045336">
    <property type="entry name" value="MmgE_PrpD_N"/>
</dbReference>
<evidence type="ECO:0000256" key="1">
    <source>
        <dbReference type="ARBA" id="ARBA00006174"/>
    </source>
</evidence>
<comment type="similarity">
    <text evidence="1">Belongs to the PrpD family.</text>
</comment>
<name>A0A657LMF7_9HYPH</name>
<dbReference type="InterPro" id="IPR042183">
    <property type="entry name" value="MmgE/PrpD_sf_1"/>
</dbReference>
<evidence type="ECO:0000313" key="5">
    <source>
        <dbReference type="Proteomes" id="UP000182661"/>
    </source>
</evidence>
<evidence type="ECO:0008006" key="6">
    <source>
        <dbReference type="Google" id="ProtNLM"/>
    </source>
</evidence>
<dbReference type="GO" id="GO:0016829">
    <property type="term" value="F:lyase activity"/>
    <property type="evidence" value="ECO:0007669"/>
    <property type="project" value="InterPro"/>
</dbReference>
<feature type="domain" description="MmgE/PrpD N-terminal" evidence="2">
    <location>
        <begin position="6"/>
        <end position="236"/>
    </location>
</feature>
<evidence type="ECO:0000259" key="2">
    <source>
        <dbReference type="Pfam" id="PF03972"/>
    </source>
</evidence>
<dbReference type="Gene3D" id="3.30.1330.120">
    <property type="entry name" value="2-methylcitrate dehydratase PrpD"/>
    <property type="match status" value="1"/>
</dbReference>
<dbReference type="Proteomes" id="UP000182661">
    <property type="component" value="Unassembled WGS sequence"/>
</dbReference>
<reference evidence="4 5" key="1">
    <citation type="submission" date="2016-02" db="EMBL/GenBank/DDBJ databases">
        <title>Genome sequencing of a beta-galactosidase producing bacteria Rhizobium sp. 59.</title>
        <authorList>
            <person name="Wang D."/>
            <person name="Kot W."/>
            <person name="Qin Y."/>
            <person name="Hansen L."/>
            <person name="Naqvi K."/>
            <person name="Rensing C."/>
        </authorList>
    </citation>
    <scope>NUCLEOTIDE SEQUENCE [LARGE SCALE GENOMIC DNA]</scope>
    <source>
        <strain evidence="4 5">59</strain>
    </source>
</reference>
<gene>
    <name evidence="4" type="ORF">AX760_24065</name>
</gene>
<dbReference type="InterPro" id="IPR005656">
    <property type="entry name" value="MmgE_PrpD"/>
</dbReference>
<dbReference type="InterPro" id="IPR036148">
    <property type="entry name" value="MmgE/PrpD_sf"/>
</dbReference>
<feature type="domain" description="MmgE/PrpD C-terminal" evidence="3">
    <location>
        <begin position="262"/>
        <end position="424"/>
    </location>
</feature>
<dbReference type="InterPro" id="IPR042188">
    <property type="entry name" value="MmgE/PrpD_sf_2"/>
</dbReference>